<evidence type="ECO:0000256" key="2">
    <source>
        <dbReference type="SAM" id="Phobius"/>
    </source>
</evidence>
<evidence type="ECO:0000313" key="3">
    <source>
        <dbReference type="EMBL" id="GHP11736.1"/>
    </source>
</evidence>
<feature type="region of interest" description="Disordered" evidence="1">
    <location>
        <begin position="730"/>
        <end position="756"/>
    </location>
</feature>
<keyword evidence="4" id="KW-1185">Reference proteome</keyword>
<keyword evidence="2" id="KW-0812">Transmembrane</keyword>
<dbReference type="SUPFAM" id="SSF49265">
    <property type="entry name" value="Fibronectin type III"/>
    <property type="match status" value="1"/>
</dbReference>
<feature type="compositionally biased region" description="Pro residues" evidence="1">
    <location>
        <begin position="803"/>
        <end position="829"/>
    </location>
</feature>
<feature type="region of interest" description="Disordered" evidence="1">
    <location>
        <begin position="1067"/>
        <end position="1135"/>
    </location>
</feature>
<dbReference type="GO" id="GO:0005884">
    <property type="term" value="C:actin filament"/>
    <property type="evidence" value="ECO:0007669"/>
    <property type="project" value="TreeGrafter"/>
</dbReference>
<dbReference type="PANTHER" id="PTHR45691">
    <property type="entry name" value="PROTEIN DIAPHANOUS"/>
    <property type="match status" value="1"/>
</dbReference>
<keyword evidence="2" id="KW-1133">Transmembrane helix</keyword>
<dbReference type="GO" id="GO:0030041">
    <property type="term" value="P:actin filament polymerization"/>
    <property type="evidence" value="ECO:0007669"/>
    <property type="project" value="TreeGrafter"/>
</dbReference>
<evidence type="ECO:0000313" key="4">
    <source>
        <dbReference type="Proteomes" id="UP000660262"/>
    </source>
</evidence>
<proteinExistence type="predicted"/>
<organism evidence="3 4">
    <name type="scientific">Pycnococcus provasolii</name>
    <dbReference type="NCBI Taxonomy" id="41880"/>
    <lineage>
        <taxon>Eukaryota</taxon>
        <taxon>Viridiplantae</taxon>
        <taxon>Chlorophyta</taxon>
        <taxon>Pseudoscourfieldiophyceae</taxon>
        <taxon>Pseudoscourfieldiales</taxon>
        <taxon>Pycnococcaceae</taxon>
        <taxon>Pycnococcus</taxon>
    </lineage>
</organism>
<evidence type="ECO:0000256" key="1">
    <source>
        <dbReference type="SAM" id="MobiDB-lite"/>
    </source>
</evidence>
<feature type="transmembrane region" description="Helical" evidence="2">
    <location>
        <begin position="39"/>
        <end position="66"/>
    </location>
</feature>
<gene>
    <name evidence="3" type="ORF">PPROV_001046400</name>
</gene>
<feature type="region of interest" description="Disordered" evidence="1">
    <location>
        <begin position="89"/>
        <end position="108"/>
    </location>
</feature>
<dbReference type="AlphaFoldDB" id="A0A830HWC5"/>
<accession>A0A830HWC5</accession>
<reference evidence="3" key="1">
    <citation type="submission" date="2020-10" db="EMBL/GenBank/DDBJ databases">
        <title>Unveiling of a novel bifunctional photoreceptor, Dualchrome1, isolated from a cosmopolitan green alga.</title>
        <authorList>
            <person name="Suzuki S."/>
            <person name="Kawachi M."/>
        </authorList>
    </citation>
    <scope>NUCLEOTIDE SEQUENCE</scope>
    <source>
        <strain evidence="3">NIES 2893</strain>
    </source>
</reference>
<feature type="region of interest" description="Disordered" evidence="1">
    <location>
        <begin position="979"/>
        <end position="1002"/>
    </location>
</feature>
<feature type="region of interest" description="Disordered" evidence="1">
    <location>
        <begin position="799"/>
        <end position="829"/>
    </location>
</feature>
<evidence type="ECO:0008006" key="5">
    <source>
        <dbReference type="Google" id="ProtNLM"/>
    </source>
</evidence>
<sequence>MVDGKGEAAVQRDRLDLEKRKKHERQAWFGWAGSTRVRLVINVLAGLLLLVSLHWAITHAVAFVFATTAQGRGSASTLTTVPVLLWSEPDADNETLPGPRTLPGHTLDDEELQNATESLQLESATREYAASAARDPGALNDDPRHLHTYVDVHGDFGPGEDGKARLLKYKTASAAVDEPGVSLTHGCPDMRFGASCKVHLCTTRAYLPGRNFLARARNRDDHDGAWFRRKALLRLMLRGREYGYAASQTQDQQEIPRHVRPAVYQLDPALGLNEHLLGLTRVLAQALKEDRPLAVLDPNHAWATRHAQNDRNHKHPDVNLGICSTIGVNMSTVGGKHRTLPRRFDCFVNPLPFYTASIVRFGHFAALTRPPDDTNDEFGESAATSVATLLRIRHGDGSDSTTAGAIAASHVLRADHQHPPPPRMWYAQPPPMAPWNSNSWTAQPPPPPRPGFNQGKAMTAAAAADYEATRDLLDRFDAISARQAVREAENATESDVDGDNLWQDDENMEQLRQNFGMKNASAEKLVVTKDAPTMGDDDHSFSEDLGLPGRRRQLLKKKKRMPSPPPPSTFDEFMRYYHANSTERKEIQKERESTEKERVEKIKRGEQGEKALKDLKREAFRDHVERKMNNEKVKEDLYVDLEVSHAANKAINEAFEKGQIYVAPPQPPLPPPESLENDDIRIDADALAAAARDAAIPADETSNVVVEHKTLGTVIVGAGTSTEDRATIERMRDNDRRGNSDEFDQRTELEPATSGEVNELAHQLGIHRKAPPQPPSLRPLEEITEDSTEEFFYSAEGRTKFVSPPPAPYPPSPPLDGVSPPPLPFPPPTPQPPFYNCSEDNACPPPAPMAPDQPPAPPLNASERIVPLHETFQEQAEDLLKKSYGEDGRGVGVALAADLAEGVADAPADDTVGSTDDEDRLDLDAVDTMLTGGAVSSLRKRGFGLRVDVSYAKAIENGEPAIEAEVVLTIGTGADSVDFDEESNPSSEHSNVLGQFHPQPTSHQVDVGKMGTTLRSSHLTVGPSTTTMGDLIPGALYVARVRYRSESGWGPFSPPTEYRAPTATELANRKGGGGVGKHFKAPSLGRSPPAPWPPRAPEGTSLSMAIPDELKSWAQGKSPEGGFVSEDEKEGRRFSLISRGRDALLNYRRNP</sequence>
<dbReference type="Proteomes" id="UP000660262">
    <property type="component" value="Unassembled WGS sequence"/>
</dbReference>
<keyword evidence="2" id="KW-0472">Membrane</keyword>
<dbReference type="InterPro" id="IPR003961">
    <property type="entry name" value="FN3_dom"/>
</dbReference>
<protein>
    <recommendedName>
        <fullName evidence="5">Fibronectin type-III domain-containing protein</fullName>
    </recommendedName>
</protein>
<dbReference type="InterPro" id="IPR051412">
    <property type="entry name" value="Formin_Homology_Diaphanous_sf"/>
</dbReference>
<dbReference type="CDD" id="cd00063">
    <property type="entry name" value="FN3"/>
    <property type="match status" value="1"/>
</dbReference>
<comment type="caution">
    <text evidence="3">The sequence shown here is derived from an EMBL/GenBank/DDBJ whole genome shotgun (WGS) entry which is preliminary data.</text>
</comment>
<dbReference type="PANTHER" id="PTHR45691:SF18">
    <property type="entry name" value="FH2 DOMAIN-CONTAINING 1"/>
    <property type="match status" value="1"/>
</dbReference>
<dbReference type="EMBL" id="BNJQ01000036">
    <property type="protein sequence ID" value="GHP11736.1"/>
    <property type="molecule type" value="Genomic_DNA"/>
</dbReference>
<feature type="compositionally biased region" description="Polar residues" evidence="1">
    <location>
        <begin position="984"/>
        <end position="1002"/>
    </location>
</feature>
<feature type="compositionally biased region" description="Basic and acidic residues" evidence="1">
    <location>
        <begin position="730"/>
        <end position="749"/>
    </location>
</feature>
<dbReference type="InterPro" id="IPR036116">
    <property type="entry name" value="FN3_sf"/>
</dbReference>
<name>A0A830HWC5_9CHLO</name>